<dbReference type="Gene3D" id="3.30.70.100">
    <property type="match status" value="1"/>
</dbReference>
<dbReference type="SUPFAM" id="SSF54909">
    <property type="entry name" value="Dimeric alpha+beta barrel"/>
    <property type="match status" value="1"/>
</dbReference>
<reference evidence="3" key="1">
    <citation type="journal article" date="2019" name="Int. J. Syst. Evol. Microbiol.">
        <title>The Global Catalogue of Microorganisms (GCM) 10K type strain sequencing project: providing services to taxonomists for standard genome sequencing and annotation.</title>
        <authorList>
            <consortium name="The Broad Institute Genomics Platform"/>
            <consortium name="The Broad Institute Genome Sequencing Center for Infectious Disease"/>
            <person name="Wu L."/>
            <person name="Ma J."/>
        </authorList>
    </citation>
    <scope>NUCLEOTIDE SEQUENCE [LARGE SCALE GENOMIC DNA]</scope>
    <source>
        <strain evidence="3">JCM 18053</strain>
    </source>
</reference>
<accession>A0ABP9P5S0</accession>
<dbReference type="Pfam" id="PF07876">
    <property type="entry name" value="Dabb"/>
    <property type="match status" value="1"/>
</dbReference>
<evidence type="ECO:0000313" key="3">
    <source>
        <dbReference type="Proteomes" id="UP001499852"/>
    </source>
</evidence>
<keyword evidence="3" id="KW-1185">Reference proteome</keyword>
<gene>
    <name evidence="2" type="ORF">GCM10023213_17590</name>
</gene>
<dbReference type="EMBL" id="BAABIA010000003">
    <property type="protein sequence ID" value="GAA5138570.1"/>
    <property type="molecule type" value="Genomic_DNA"/>
</dbReference>
<feature type="domain" description="Stress-response A/B barrel" evidence="1">
    <location>
        <begin position="2"/>
        <end position="93"/>
    </location>
</feature>
<dbReference type="InterPro" id="IPR013097">
    <property type="entry name" value="Dabb"/>
</dbReference>
<dbReference type="SMART" id="SM00886">
    <property type="entry name" value="Dabb"/>
    <property type="match status" value="1"/>
</dbReference>
<sequence>MIEHTVTFRLKHERGSAAEQDFLKAAAVLAYLPGVQEFAIRRQTSVKNTHHFGITMRFETQIAYAAYTHHPDHVAFVQDRWLEEVVDFTEADFEELQEASSDQRAN</sequence>
<name>A0ABP9P5S0_9BACT</name>
<evidence type="ECO:0000259" key="1">
    <source>
        <dbReference type="PROSITE" id="PS51502"/>
    </source>
</evidence>
<organism evidence="2 3">
    <name type="scientific">Prosthecobacter algae</name>
    <dbReference type="NCBI Taxonomy" id="1144682"/>
    <lineage>
        <taxon>Bacteria</taxon>
        <taxon>Pseudomonadati</taxon>
        <taxon>Verrucomicrobiota</taxon>
        <taxon>Verrucomicrobiia</taxon>
        <taxon>Verrucomicrobiales</taxon>
        <taxon>Verrucomicrobiaceae</taxon>
        <taxon>Prosthecobacter</taxon>
    </lineage>
</organism>
<evidence type="ECO:0000313" key="2">
    <source>
        <dbReference type="EMBL" id="GAA5138570.1"/>
    </source>
</evidence>
<dbReference type="Proteomes" id="UP001499852">
    <property type="component" value="Unassembled WGS sequence"/>
</dbReference>
<comment type="caution">
    <text evidence="2">The sequence shown here is derived from an EMBL/GenBank/DDBJ whole genome shotgun (WGS) entry which is preliminary data.</text>
</comment>
<dbReference type="InterPro" id="IPR011008">
    <property type="entry name" value="Dimeric_a/b-barrel"/>
</dbReference>
<protein>
    <submittedName>
        <fullName evidence="2">Dabb family protein</fullName>
    </submittedName>
</protein>
<dbReference type="PROSITE" id="PS51502">
    <property type="entry name" value="S_R_A_B_BARREL"/>
    <property type="match status" value="1"/>
</dbReference>
<proteinExistence type="predicted"/>